<dbReference type="OrthoDB" id="5243844at2"/>
<dbReference type="CDD" id="cd07377">
    <property type="entry name" value="WHTH_GntR"/>
    <property type="match status" value="1"/>
</dbReference>
<evidence type="ECO:0000256" key="1">
    <source>
        <dbReference type="ARBA" id="ARBA00023015"/>
    </source>
</evidence>
<dbReference type="Gene3D" id="1.20.120.530">
    <property type="entry name" value="GntR ligand-binding domain-like"/>
    <property type="match status" value="1"/>
</dbReference>
<dbReference type="Proteomes" id="UP000286912">
    <property type="component" value="Unassembled WGS sequence"/>
</dbReference>
<keyword evidence="6" id="KW-1185">Reference proteome</keyword>
<accession>A0A3S0ZBY8</accession>
<dbReference type="Gene3D" id="1.10.10.10">
    <property type="entry name" value="Winged helix-like DNA-binding domain superfamily/Winged helix DNA-binding domain"/>
    <property type="match status" value="1"/>
</dbReference>
<dbReference type="SMART" id="SM00345">
    <property type="entry name" value="HTH_GNTR"/>
    <property type="match status" value="1"/>
</dbReference>
<evidence type="ECO:0000256" key="3">
    <source>
        <dbReference type="ARBA" id="ARBA00023163"/>
    </source>
</evidence>
<dbReference type="InterPro" id="IPR011711">
    <property type="entry name" value="GntR_C"/>
</dbReference>
<dbReference type="InterPro" id="IPR036388">
    <property type="entry name" value="WH-like_DNA-bd_sf"/>
</dbReference>
<name>A0A3S0ZBY8_9GAMM</name>
<evidence type="ECO:0000313" key="5">
    <source>
        <dbReference type="EMBL" id="RUR43411.1"/>
    </source>
</evidence>
<reference evidence="5 6" key="1">
    <citation type="submission" date="2018-12" db="EMBL/GenBank/DDBJ databases">
        <title>three novel Halomonas strain isolated from plants.</title>
        <authorList>
            <person name="Sun C."/>
        </authorList>
    </citation>
    <scope>NUCLEOTIDE SEQUENCE [LARGE SCALE GENOMIC DNA]</scope>
    <source>
        <strain evidence="5 6">RC</strain>
    </source>
</reference>
<comment type="caution">
    <text evidence="5">The sequence shown here is derived from an EMBL/GenBank/DDBJ whole genome shotgun (WGS) entry which is preliminary data.</text>
</comment>
<dbReference type="PANTHER" id="PTHR43537">
    <property type="entry name" value="TRANSCRIPTIONAL REGULATOR, GNTR FAMILY"/>
    <property type="match status" value="1"/>
</dbReference>
<proteinExistence type="predicted"/>
<organism evidence="5 6">
    <name type="scientific">Vreelandella populi</name>
    <dbReference type="NCBI Taxonomy" id="2498858"/>
    <lineage>
        <taxon>Bacteria</taxon>
        <taxon>Pseudomonadati</taxon>
        <taxon>Pseudomonadota</taxon>
        <taxon>Gammaproteobacteria</taxon>
        <taxon>Oceanospirillales</taxon>
        <taxon>Halomonadaceae</taxon>
        <taxon>Vreelandella</taxon>
    </lineage>
</organism>
<dbReference type="InterPro" id="IPR008920">
    <property type="entry name" value="TF_FadR/GntR_C"/>
</dbReference>
<feature type="domain" description="HTH gntR-type" evidence="4">
    <location>
        <begin position="10"/>
        <end position="77"/>
    </location>
</feature>
<dbReference type="GO" id="GO:0003700">
    <property type="term" value="F:DNA-binding transcription factor activity"/>
    <property type="evidence" value="ECO:0007669"/>
    <property type="project" value="InterPro"/>
</dbReference>
<keyword evidence="1" id="KW-0805">Transcription regulation</keyword>
<dbReference type="InterPro" id="IPR036390">
    <property type="entry name" value="WH_DNA-bd_sf"/>
</dbReference>
<dbReference type="SUPFAM" id="SSF48008">
    <property type="entry name" value="GntR ligand-binding domain-like"/>
    <property type="match status" value="1"/>
</dbReference>
<dbReference type="SUPFAM" id="SSF46785">
    <property type="entry name" value="Winged helix' DNA-binding domain"/>
    <property type="match status" value="1"/>
</dbReference>
<dbReference type="GO" id="GO:0003677">
    <property type="term" value="F:DNA binding"/>
    <property type="evidence" value="ECO:0007669"/>
    <property type="project" value="UniProtKB-KW"/>
</dbReference>
<dbReference type="EMBL" id="RZHD01000010">
    <property type="protein sequence ID" value="RUR43411.1"/>
    <property type="molecule type" value="Genomic_DNA"/>
</dbReference>
<dbReference type="PROSITE" id="PS50949">
    <property type="entry name" value="HTH_GNTR"/>
    <property type="match status" value="1"/>
</dbReference>
<sequence>MTMDAAPTTKPGIEQIAERITDAVMEHRLPPGIKLVEEKLAKAFGVSRTKIRQALTLLAKEGLVTLHANRGAFVTRPSAAEARDLFATRRLIEPEIVRNVIARACDHDLIRLRQHLVAEADARQEGDRRKIIRLSGQFHMLLAEVSGNKFIEKLMAELCPLTCLIIALYDAPQTPACPEDEHNQIVEAIARQDQAAAICLMLRHLAHIESTLELDVVPELDIHWETLYG</sequence>
<protein>
    <submittedName>
        <fullName evidence="5">GntR family transcriptional regulator</fullName>
    </submittedName>
</protein>
<keyword evidence="3" id="KW-0804">Transcription</keyword>
<dbReference type="Pfam" id="PF07729">
    <property type="entry name" value="FCD"/>
    <property type="match status" value="1"/>
</dbReference>
<evidence type="ECO:0000313" key="6">
    <source>
        <dbReference type="Proteomes" id="UP000286912"/>
    </source>
</evidence>
<dbReference type="AlphaFoldDB" id="A0A3S0ZBY8"/>
<gene>
    <name evidence="5" type="ORF">ELY37_17020</name>
</gene>
<dbReference type="Pfam" id="PF00392">
    <property type="entry name" value="GntR"/>
    <property type="match status" value="1"/>
</dbReference>
<evidence type="ECO:0000259" key="4">
    <source>
        <dbReference type="PROSITE" id="PS50949"/>
    </source>
</evidence>
<dbReference type="PRINTS" id="PR00035">
    <property type="entry name" value="HTHGNTR"/>
</dbReference>
<keyword evidence="2" id="KW-0238">DNA-binding</keyword>
<dbReference type="PANTHER" id="PTHR43537:SF53">
    <property type="entry name" value="HTH-TYPE TRANSCRIPTIONAL REPRESSOR NANR"/>
    <property type="match status" value="1"/>
</dbReference>
<dbReference type="SMART" id="SM00895">
    <property type="entry name" value="FCD"/>
    <property type="match status" value="1"/>
</dbReference>
<dbReference type="InterPro" id="IPR000524">
    <property type="entry name" value="Tscrpt_reg_HTH_GntR"/>
</dbReference>
<evidence type="ECO:0000256" key="2">
    <source>
        <dbReference type="ARBA" id="ARBA00023125"/>
    </source>
</evidence>